<dbReference type="Proteomes" id="UP000017820">
    <property type="component" value="Unassembled WGS sequence"/>
</dbReference>
<proteinExistence type="predicted"/>
<sequence>MYKLLILFIFSSFEILACGDVKGFSPFAINHQAQNKSEHEMIEYEILSPIQKGDEFLSSVTARIKGEFIVNLDIRDDHNYVGEYYSSYLSIAKKHINDTEIILSYNTTKKDRSTVIFCANWNVYKLKELLAFEPAEVAPPPPPRLPDSK</sequence>
<dbReference type="GeneID" id="29919764"/>
<protein>
    <submittedName>
        <fullName evidence="1">Uncharacterized protein</fullName>
    </submittedName>
</protein>
<accession>V4J8F6</accession>
<reference evidence="1 2" key="1">
    <citation type="submission" date="2013-07" db="EMBL/GenBank/DDBJ databases">
        <title>Draft genome sequence of Pseudoalteromonas luteoviolacea 2ta16.</title>
        <authorList>
            <person name="Allen E.E."/>
            <person name="Azam F."/>
            <person name="Podell S."/>
        </authorList>
    </citation>
    <scope>NUCLEOTIDE SEQUENCE [LARGE SCALE GENOMIC DNA]</scope>
    <source>
        <strain evidence="1 2">2ta16</strain>
    </source>
</reference>
<gene>
    <name evidence="1" type="ORF">PL2TA16_00321</name>
</gene>
<name>V4J8F6_PSEL2</name>
<evidence type="ECO:0000313" key="1">
    <source>
        <dbReference type="EMBL" id="ESP91522.1"/>
    </source>
</evidence>
<dbReference type="AlphaFoldDB" id="V4J8F6"/>
<evidence type="ECO:0000313" key="2">
    <source>
        <dbReference type="Proteomes" id="UP000017820"/>
    </source>
</evidence>
<dbReference type="EMBL" id="AUSV01000113">
    <property type="protein sequence ID" value="ESP91522.1"/>
    <property type="molecule type" value="Genomic_DNA"/>
</dbReference>
<dbReference type="PATRIC" id="fig|1353533.3.peg.4278"/>
<dbReference type="RefSeq" id="WP_023401124.1">
    <property type="nucleotide sequence ID" value="NZ_AUSV01000113.1"/>
</dbReference>
<organism evidence="1 2">
    <name type="scientific">Pseudoalteromonas luteoviolacea (strain 2ta16)</name>
    <dbReference type="NCBI Taxonomy" id="1353533"/>
    <lineage>
        <taxon>Bacteria</taxon>
        <taxon>Pseudomonadati</taxon>
        <taxon>Pseudomonadota</taxon>
        <taxon>Gammaproteobacteria</taxon>
        <taxon>Alteromonadales</taxon>
        <taxon>Pseudoalteromonadaceae</taxon>
        <taxon>Pseudoalteromonas</taxon>
    </lineage>
</organism>
<comment type="caution">
    <text evidence="1">The sequence shown here is derived from an EMBL/GenBank/DDBJ whole genome shotgun (WGS) entry which is preliminary data.</text>
</comment>